<dbReference type="PANTHER" id="PTHR43024">
    <property type="entry name" value="UDP-N-ACETYLMURAMOYL-TRIPEPTIDE--D-ALANYL-D-ALANINE LIGASE"/>
    <property type="match status" value="1"/>
</dbReference>
<dbReference type="Pfam" id="PF02875">
    <property type="entry name" value="Mur_ligase_C"/>
    <property type="match status" value="1"/>
</dbReference>
<dbReference type="SUPFAM" id="SSF53244">
    <property type="entry name" value="MurD-like peptide ligases, peptide-binding domain"/>
    <property type="match status" value="1"/>
</dbReference>
<accession>A0A1G1W9D5</accession>
<dbReference type="STRING" id="1802593.A2172_00295"/>
<keyword evidence="2" id="KW-0547">Nucleotide-binding</keyword>
<protein>
    <recommendedName>
        <fullName evidence="8">UDP-N-acetylmuramoyl-tripeptide--D-alanyl-D-alanine ligase</fullName>
    </recommendedName>
</protein>
<evidence type="ECO:0000259" key="4">
    <source>
        <dbReference type="Pfam" id="PF02875"/>
    </source>
</evidence>
<dbReference type="InterPro" id="IPR051046">
    <property type="entry name" value="MurCDEF_CellWall_CoF430Synth"/>
</dbReference>
<dbReference type="EMBL" id="MHCP01000014">
    <property type="protein sequence ID" value="OGY24296.1"/>
    <property type="molecule type" value="Genomic_DNA"/>
</dbReference>
<dbReference type="InterPro" id="IPR036615">
    <property type="entry name" value="Mur_ligase_C_dom_sf"/>
</dbReference>
<organism evidence="6 7">
    <name type="scientific">Candidatus Woykebacteria bacterium RBG_13_40_15</name>
    <dbReference type="NCBI Taxonomy" id="1802593"/>
    <lineage>
        <taxon>Bacteria</taxon>
        <taxon>Candidatus Woykeibacteriota</taxon>
    </lineage>
</organism>
<evidence type="ECO:0000256" key="1">
    <source>
        <dbReference type="ARBA" id="ARBA00022598"/>
    </source>
</evidence>
<feature type="domain" description="Mur ligase central" evidence="5">
    <location>
        <begin position="33"/>
        <end position="221"/>
    </location>
</feature>
<evidence type="ECO:0000259" key="5">
    <source>
        <dbReference type="Pfam" id="PF08245"/>
    </source>
</evidence>
<proteinExistence type="predicted"/>
<evidence type="ECO:0000256" key="3">
    <source>
        <dbReference type="ARBA" id="ARBA00022840"/>
    </source>
</evidence>
<name>A0A1G1W9D5_9BACT</name>
<evidence type="ECO:0000313" key="6">
    <source>
        <dbReference type="EMBL" id="OGY24296.1"/>
    </source>
</evidence>
<feature type="domain" description="Mur ligase C-terminal" evidence="4">
    <location>
        <begin position="256"/>
        <end position="368"/>
    </location>
</feature>
<dbReference type="Pfam" id="PF08245">
    <property type="entry name" value="Mur_ligase_M"/>
    <property type="match status" value="1"/>
</dbReference>
<dbReference type="AlphaFoldDB" id="A0A1G1W9D5"/>
<gene>
    <name evidence="6" type="ORF">A2172_00295</name>
</gene>
<dbReference type="InterPro" id="IPR013221">
    <property type="entry name" value="Mur_ligase_cen"/>
</dbReference>
<evidence type="ECO:0000313" key="7">
    <source>
        <dbReference type="Proteomes" id="UP000176631"/>
    </source>
</evidence>
<keyword evidence="1" id="KW-0436">Ligase</keyword>
<dbReference type="Gene3D" id="3.90.190.20">
    <property type="entry name" value="Mur ligase, C-terminal domain"/>
    <property type="match status" value="1"/>
</dbReference>
<dbReference type="Gene3D" id="3.40.1190.10">
    <property type="entry name" value="Mur-like, catalytic domain"/>
    <property type="match status" value="1"/>
</dbReference>
<comment type="caution">
    <text evidence="6">The sequence shown here is derived from an EMBL/GenBank/DDBJ whole genome shotgun (WGS) entry which is preliminary data.</text>
</comment>
<dbReference type="GO" id="GO:0005524">
    <property type="term" value="F:ATP binding"/>
    <property type="evidence" value="ECO:0007669"/>
    <property type="project" value="UniProtKB-KW"/>
</dbReference>
<sequence length="399" mass="44500">MNGRFFKKILHTGRRFAAKFWMLTHSKVQVIGITGSYGKTYTTSAISSVLSEKYKVLQTDINLDTLYNVPITVLKLSDQQKLVLEYGIDHPKEMSGHLFVVKPSIAVITGITPVHADPAHLGSLENIVKEKGKLAEAASKRKGWIVANWDDQLARRIAESVKGKIIFYGKNRYHCQFWASHIKVLSKGTSFKMHFKGQSHNVKLQLIGKHHVYTAMAAVAVGYLCDLKWREIIRGLEKVKPLPGRGNIELGPKESIVFNDSRRANPASTVAGLQTLADFPAKRKIAVLGEMGELGDYSEEGHRSVGRKAAETKPDYLICVGEQTKYIADEAEKGMKKGKVIWVKDVFEAAGALSGVLKKGDLWYLKGSLLKHLERIPLILEGKDVDPDEIASKRYEVYT</sequence>
<dbReference type="Proteomes" id="UP000176631">
    <property type="component" value="Unassembled WGS sequence"/>
</dbReference>
<keyword evidence="3" id="KW-0067">ATP-binding</keyword>
<evidence type="ECO:0008006" key="8">
    <source>
        <dbReference type="Google" id="ProtNLM"/>
    </source>
</evidence>
<dbReference type="SUPFAM" id="SSF53623">
    <property type="entry name" value="MurD-like peptide ligases, catalytic domain"/>
    <property type="match status" value="1"/>
</dbReference>
<dbReference type="PANTHER" id="PTHR43024:SF1">
    <property type="entry name" value="UDP-N-ACETYLMURAMOYL-TRIPEPTIDE--D-ALANYL-D-ALANINE LIGASE"/>
    <property type="match status" value="1"/>
</dbReference>
<dbReference type="InterPro" id="IPR036565">
    <property type="entry name" value="Mur-like_cat_sf"/>
</dbReference>
<reference evidence="6 7" key="1">
    <citation type="journal article" date="2016" name="Nat. Commun.">
        <title>Thousands of microbial genomes shed light on interconnected biogeochemical processes in an aquifer system.</title>
        <authorList>
            <person name="Anantharaman K."/>
            <person name="Brown C.T."/>
            <person name="Hug L.A."/>
            <person name="Sharon I."/>
            <person name="Castelle C.J."/>
            <person name="Probst A.J."/>
            <person name="Thomas B.C."/>
            <person name="Singh A."/>
            <person name="Wilkins M.J."/>
            <person name="Karaoz U."/>
            <person name="Brodie E.L."/>
            <person name="Williams K.H."/>
            <person name="Hubbard S.S."/>
            <person name="Banfield J.F."/>
        </authorList>
    </citation>
    <scope>NUCLEOTIDE SEQUENCE [LARGE SCALE GENOMIC DNA]</scope>
</reference>
<evidence type="ECO:0000256" key="2">
    <source>
        <dbReference type="ARBA" id="ARBA00022741"/>
    </source>
</evidence>
<dbReference type="InterPro" id="IPR004101">
    <property type="entry name" value="Mur_ligase_C"/>
</dbReference>
<dbReference type="GO" id="GO:0016881">
    <property type="term" value="F:acid-amino acid ligase activity"/>
    <property type="evidence" value="ECO:0007669"/>
    <property type="project" value="InterPro"/>
</dbReference>